<dbReference type="RefSeq" id="WP_001831857.1">
    <property type="nucleotide sequence ID" value="NC_004461.1"/>
</dbReference>
<protein>
    <recommendedName>
        <fullName evidence="3">Capsule synthesis protein CapA domain-containing protein</fullName>
    </recommendedName>
</protein>
<evidence type="ECO:0000256" key="2">
    <source>
        <dbReference type="SAM" id="Phobius"/>
    </source>
</evidence>
<feature type="transmembrane region" description="Helical" evidence="2">
    <location>
        <begin position="7"/>
        <end position="30"/>
    </location>
</feature>
<dbReference type="InterPro" id="IPR052169">
    <property type="entry name" value="CW_Biosynth-Accessory"/>
</dbReference>
<dbReference type="Pfam" id="PF09587">
    <property type="entry name" value="PGA_cap"/>
    <property type="match status" value="1"/>
</dbReference>
<dbReference type="InterPro" id="IPR029052">
    <property type="entry name" value="Metallo-depent_PP-like"/>
</dbReference>
<dbReference type="OrthoDB" id="9810906at2"/>
<evidence type="ECO:0000256" key="1">
    <source>
        <dbReference type="ARBA" id="ARBA00005662"/>
    </source>
</evidence>
<evidence type="ECO:0000313" key="4">
    <source>
        <dbReference type="EMBL" id="AAO05854.1"/>
    </source>
</evidence>
<reference evidence="4 5" key="1">
    <citation type="journal article" date="2003" name="Mol. Microbiol.">
        <title>Genome-based analysis of virulence genes in a non-biofilm-forming Staphylococcus epidermidis strain (ATCC 12228).</title>
        <authorList>
            <person name="Zhang Y.Q."/>
            <person name="Ren S.X."/>
            <person name="Li H.L."/>
            <person name="Wang Y.X."/>
            <person name="Fu G."/>
            <person name="Yang J."/>
            <person name="Qin Z.Q."/>
            <person name="Miao Y.G."/>
            <person name="Wang W.Y."/>
            <person name="Chen R.S."/>
            <person name="Shen Y."/>
            <person name="Chen Z."/>
            <person name="Yuan Z.H."/>
            <person name="Zhao G.P."/>
            <person name="Qu D."/>
            <person name="Danchin A."/>
            <person name="Wen Y.M."/>
        </authorList>
    </citation>
    <scope>NUCLEOTIDE SEQUENCE [LARGE SCALE GENOMIC DNA]</scope>
    <source>
        <strain evidence="5">ATCC 12228 / FDA PCI 1200</strain>
    </source>
</reference>
<evidence type="ECO:0000259" key="3">
    <source>
        <dbReference type="SMART" id="SM00854"/>
    </source>
</evidence>
<dbReference type="Gene3D" id="3.60.21.10">
    <property type="match status" value="1"/>
</dbReference>
<dbReference type="SUPFAM" id="SSF56300">
    <property type="entry name" value="Metallo-dependent phosphatases"/>
    <property type="match status" value="1"/>
</dbReference>
<dbReference type="PROSITE" id="PS51257">
    <property type="entry name" value="PROKAR_LIPOPROTEIN"/>
    <property type="match status" value="1"/>
</dbReference>
<dbReference type="HOGENOM" id="CLU_038823_0_2_9"/>
<dbReference type="GeneID" id="50017719"/>
<sequence>MKTVSKYFVYMMILVTFFIVVSGCSINQSFSDKQNTNKTIRVVAVGDNLIHPVVYKDAQITGNSFDFKPMYQPVKKDIQNADISFVNQESPLGGDDRPYSGFKNFNTPSSIAQDLVDTGFNFVNGANNHALDQGEQGVRNHIHTWNKFKDQVLFTGVYESEQAHRQIPIKTIKGVKVALLSYTFGTNDHQPTHDYTVDTFDENKIKQDVKKAKQQSDVVLVSAHWGNEGKHQPNATQKKYAQIFADAGVDVVLGTHPHVIQPVKWVDGREGNRTLVAYSLGNFLNGQSTGNESNDLLGRIDFKISKKDKQFQVQDVKWRSMVNYYELTQHQNQFLKSNFKVMMLDDYNDKDATHHGRNQMDSSSMSPAHLRDITRSVIDKQYLDNRSL</sequence>
<gene>
    <name evidence="4" type="ordered locus">SE_2212</name>
</gene>
<dbReference type="PATRIC" id="fig|176280.10.peg.2159"/>
<dbReference type="PANTHER" id="PTHR33393">
    <property type="entry name" value="POLYGLUTAMINE SYNTHESIS ACCESSORY PROTEIN RV0574C-RELATED"/>
    <property type="match status" value="1"/>
</dbReference>
<dbReference type="SMART" id="SM00854">
    <property type="entry name" value="PGA_cap"/>
    <property type="match status" value="1"/>
</dbReference>
<feature type="domain" description="Capsule synthesis protein CapA" evidence="3">
    <location>
        <begin position="41"/>
        <end position="287"/>
    </location>
</feature>
<proteinExistence type="inferred from homology"/>
<evidence type="ECO:0000313" key="5">
    <source>
        <dbReference type="Proteomes" id="UP000001411"/>
    </source>
</evidence>
<dbReference type="eggNOG" id="COG2843">
    <property type="taxonomic scope" value="Bacteria"/>
</dbReference>
<organism evidence="4 5">
    <name type="scientific">Staphylococcus epidermidis (strain ATCC 12228 / FDA PCI 1200)</name>
    <dbReference type="NCBI Taxonomy" id="176280"/>
    <lineage>
        <taxon>Bacteria</taxon>
        <taxon>Bacillati</taxon>
        <taxon>Bacillota</taxon>
        <taxon>Bacilli</taxon>
        <taxon>Bacillales</taxon>
        <taxon>Staphylococcaceae</taxon>
        <taxon>Staphylococcus</taxon>
    </lineage>
</organism>
<dbReference type="KEGG" id="sep:SE_2212"/>
<dbReference type="Proteomes" id="UP000001411">
    <property type="component" value="Chromosome"/>
</dbReference>
<dbReference type="PANTHER" id="PTHR33393:SF12">
    <property type="entry name" value="CAPSULE BIOSYNTHESIS PROTEIN CAPA"/>
    <property type="match status" value="1"/>
</dbReference>
<comment type="similarity">
    <text evidence="1">Belongs to the CapA family.</text>
</comment>
<dbReference type="EMBL" id="AE015929">
    <property type="protein sequence ID" value="AAO05854.1"/>
    <property type="molecule type" value="Genomic_DNA"/>
</dbReference>
<name>A0A0H2VIQ9_STAES</name>
<accession>A0A0H2VIQ9</accession>
<dbReference type="AlphaFoldDB" id="A0A0H2VIQ9"/>
<dbReference type="CDD" id="cd07381">
    <property type="entry name" value="MPP_CapA"/>
    <property type="match status" value="1"/>
</dbReference>
<keyword evidence="2" id="KW-0812">Transmembrane</keyword>
<keyword evidence="2" id="KW-1133">Transmembrane helix</keyword>
<dbReference type="InterPro" id="IPR019079">
    <property type="entry name" value="Capsule_synth_CapA"/>
</dbReference>
<keyword evidence="2" id="KW-0472">Membrane</keyword>